<proteinExistence type="predicted"/>
<dbReference type="VEuPathDB" id="VectorBase:MDOMA2_016262"/>
<feature type="compositionally biased region" description="Basic and acidic residues" evidence="2">
    <location>
        <begin position="47"/>
        <end position="65"/>
    </location>
</feature>
<feature type="region of interest" description="Disordered" evidence="2">
    <location>
        <begin position="45"/>
        <end position="65"/>
    </location>
</feature>
<evidence type="ECO:0000256" key="2">
    <source>
        <dbReference type="SAM" id="MobiDB-lite"/>
    </source>
</evidence>
<dbReference type="AlphaFoldDB" id="A0A1I8NIZ2"/>
<protein>
    <submittedName>
        <fullName evidence="3">Uncharacterized protein</fullName>
    </submittedName>
</protein>
<feature type="coiled-coil region" evidence="1">
    <location>
        <begin position="3"/>
        <end position="30"/>
    </location>
</feature>
<sequence>MKLEERRRMIEQDKRRIEMALNRYQEKLNQDDLMADDYMKWETMSNDSKRTSDIDPMELDKYQVS</sequence>
<dbReference type="Pfam" id="PF17095">
    <property type="entry name" value="CAMSAP_CC1"/>
    <property type="match status" value="1"/>
</dbReference>
<dbReference type="STRING" id="7370.A0A1I8NIZ2"/>
<dbReference type="VEuPathDB" id="VectorBase:MDOA015917"/>
<name>A0A1I8NIZ2_MUSDO</name>
<dbReference type="GO" id="GO:0005516">
    <property type="term" value="F:calmodulin binding"/>
    <property type="evidence" value="ECO:0007669"/>
    <property type="project" value="InterPro"/>
</dbReference>
<evidence type="ECO:0000313" key="3">
    <source>
        <dbReference type="EnsemblMetazoa" id="MDOA015917-PA"/>
    </source>
</evidence>
<dbReference type="InterPro" id="IPR031372">
    <property type="entry name" value="CAMSAP_CC1"/>
</dbReference>
<reference evidence="3" key="1">
    <citation type="submission" date="2020-05" db="UniProtKB">
        <authorList>
            <consortium name="EnsemblMetazoa"/>
        </authorList>
    </citation>
    <scope>IDENTIFICATION</scope>
    <source>
        <strain evidence="3">Aabys</strain>
    </source>
</reference>
<dbReference type="GO" id="GO:0031175">
    <property type="term" value="P:neuron projection development"/>
    <property type="evidence" value="ECO:0007669"/>
    <property type="project" value="InterPro"/>
</dbReference>
<dbReference type="EnsemblMetazoa" id="MDOA015917-RA">
    <property type="protein sequence ID" value="MDOA015917-PA"/>
    <property type="gene ID" value="MDOA015917"/>
</dbReference>
<evidence type="ECO:0000256" key="1">
    <source>
        <dbReference type="SAM" id="Coils"/>
    </source>
</evidence>
<organism evidence="3">
    <name type="scientific">Musca domestica</name>
    <name type="common">House fly</name>
    <dbReference type="NCBI Taxonomy" id="7370"/>
    <lineage>
        <taxon>Eukaryota</taxon>
        <taxon>Metazoa</taxon>
        <taxon>Ecdysozoa</taxon>
        <taxon>Arthropoda</taxon>
        <taxon>Hexapoda</taxon>
        <taxon>Insecta</taxon>
        <taxon>Pterygota</taxon>
        <taxon>Neoptera</taxon>
        <taxon>Endopterygota</taxon>
        <taxon>Diptera</taxon>
        <taxon>Brachycera</taxon>
        <taxon>Muscomorpha</taxon>
        <taxon>Muscoidea</taxon>
        <taxon>Muscidae</taxon>
        <taxon>Musca</taxon>
    </lineage>
</organism>
<dbReference type="GO" id="GO:0030507">
    <property type="term" value="F:spectrin binding"/>
    <property type="evidence" value="ECO:0007669"/>
    <property type="project" value="InterPro"/>
</dbReference>
<keyword evidence="1" id="KW-0175">Coiled coil</keyword>
<accession>A0A1I8NIZ2</accession>